<keyword evidence="2" id="KW-1185">Reference proteome</keyword>
<evidence type="ECO:0000313" key="2">
    <source>
        <dbReference type="Proteomes" id="UP001597374"/>
    </source>
</evidence>
<dbReference type="Proteomes" id="UP001597374">
    <property type="component" value="Unassembled WGS sequence"/>
</dbReference>
<dbReference type="RefSeq" id="WP_250427492.1">
    <property type="nucleotide sequence ID" value="NZ_JALPRR010000001.1"/>
</dbReference>
<dbReference type="PROSITE" id="PS51257">
    <property type="entry name" value="PROKAR_LIPOPROTEIN"/>
    <property type="match status" value="1"/>
</dbReference>
<proteinExistence type="predicted"/>
<organism evidence="1 2">
    <name type="scientific">Pontibacter ruber</name>
    <dbReference type="NCBI Taxonomy" id="1343895"/>
    <lineage>
        <taxon>Bacteria</taxon>
        <taxon>Pseudomonadati</taxon>
        <taxon>Bacteroidota</taxon>
        <taxon>Cytophagia</taxon>
        <taxon>Cytophagales</taxon>
        <taxon>Hymenobacteraceae</taxon>
        <taxon>Pontibacter</taxon>
    </lineage>
</organism>
<sequence length="124" mass="13834">MKKYAGLLYLFVALLFSCQRETPKRMPDTLPDIRGNITNLKKTTTKKGENSVAVVMVQSVEGNDIQIPRASIRIDQHTLIENQSGGTVKLEHLREGQQVEAWFSGPTKESDPVQAQALAIRVNE</sequence>
<accession>A0ABW5CXU7</accession>
<protein>
    <submittedName>
        <fullName evidence="1">YobA family protein</fullName>
    </submittedName>
</protein>
<dbReference type="EMBL" id="JBHUIM010000001">
    <property type="protein sequence ID" value="MFD2245845.1"/>
    <property type="molecule type" value="Genomic_DNA"/>
</dbReference>
<reference evidence="2" key="1">
    <citation type="journal article" date="2019" name="Int. J. Syst. Evol. Microbiol.">
        <title>The Global Catalogue of Microorganisms (GCM) 10K type strain sequencing project: providing services to taxonomists for standard genome sequencing and annotation.</title>
        <authorList>
            <consortium name="The Broad Institute Genomics Platform"/>
            <consortium name="The Broad Institute Genome Sequencing Center for Infectious Disease"/>
            <person name="Wu L."/>
            <person name="Ma J."/>
        </authorList>
    </citation>
    <scope>NUCLEOTIDE SEQUENCE [LARGE SCALE GENOMIC DNA]</scope>
    <source>
        <strain evidence="2">CGMCC 4.1782</strain>
    </source>
</reference>
<gene>
    <name evidence="1" type="ORF">ACFSKP_06235</name>
</gene>
<name>A0ABW5CXU7_9BACT</name>
<comment type="caution">
    <text evidence="1">The sequence shown here is derived from an EMBL/GenBank/DDBJ whole genome shotgun (WGS) entry which is preliminary data.</text>
</comment>
<evidence type="ECO:0000313" key="1">
    <source>
        <dbReference type="EMBL" id="MFD2245845.1"/>
    </source>
</evidence>